<proteinExistence type="predicted"/>
<protein>
    <submittedName>
        <fullName evidence="2">Uncharacterized protein</fullName>
    </submittedName>
</protein>
<sequence length="164" mass="18641">MADKIFFILCLVFFTKINIHFCYDNSCDSLPNLVQLNNEGETGIVSQPSFCPTGYTVMAQNNNENKNIKIRFTMVPSNFDIQIYDGKIRDSRIQNCQIQNGSICYSTGNTVTFYFVPINAFNGFNNRVELSVATYNDINNGSIISFSFLTLFLCAFAFVYQIFV</sequence>
<reference evidence="2" key="1">
    <citation type="submission" date="2022-11" db="UniProtKB">
        <authorList>
            <consortium name="WormBaseParasite"/>
        </authorList>
    </citation>
    <scope>IDENTIFICATION</scope>
</reference>
<evidence type="ECO:0000313" key="2">
    <source>
        <dbReference type="WBParaSite" id="PS1159_v2.g19578.t1"/>
    </source>
</evidence>
<evidence type="ECO:0000313" key="1">
    <source>
        <dbReference type="Proteomes" id="UP000887580"/>
    </source>
</evidence>
<dbReference type="Proteomes" id="UP000887580">
    <property type="component" value="Unplaced"/>
</dbReference>
<accession>A0AC35FR90</accession>
<name>A0AC35FR90_9BILA</name>
<organism evidence="1 2">
    <name type="scientific">Panagrolaimus sp. PS1159</name>
    <dbReference type="NCBI Taxonomy" id="55785"/>
    <lineage>
        <taxon>Eukaryota</taxon>
        <taxon>Metazoa</taxon>
        <taxon>Ecdysozoa</taxon>
        <taxon>Nematoda</taxon>
        <taxon>Chromadorea</taxon>
        <taxon>Rhabditida</taxon>
        <taxon>Tylenchina</taxon>
        <taxon>Panagrolaimomorpha</taxon>
        <taxon>Panagrolaimoidea</taxon>
        <taxon>Panagrolaimidae</taxon>
        <taxon>Panagrolaimus</taxon>
    </lineage>
</organism>
<dbReference type="WBParaSite" id="PS1159_v2.g19578.t1">
    <property type="protein sequence ID" value="PS1159_v2.g19578.t1"/>
    <property type="gene ID" value="PS1159_v2.g19578"/>
</dbReference>